<dbReference type="PANTHER" id="PTHR28572">
    <property type="entry name" value="COILED-COIL DOMAIN-CONTAINING PROTEIN 103"/>
    <property type="match status" value="1"/>
</dbReference>
<dbReference type="GO" id="GO:0003351">
    <property type="term" value="P:epithelial cilium movement involved in extracellular fluid movement"/>
    <property type="evidence" value="ECO:0007669"/>
    <property type="project" value="TreeGrafter"/>
</dbReference>
<keyword evidence="8" id="KW-0969">Cilium</keyword>
<evidence type="ECO:0000256" key="7">
    <source>
        <dbReference type="ARBA" id="ARBA00022846"/>
    </source>
</evidence>
<proteinExistence type="inferred from homology"/>
<dbReference type="InterPro" id="IPR042422">
    <property type="entry name" value="CC103"/>
</dbReference>
<evidence type="ECO:0000313" key="13">
    <source>
        <dbReference type="EMBL" id="RZF33465.1"/>
    </source>
</evidence>
<evidence type="ECO:0000256" key="3">
    <source>
        <dbReference type="ARBA" id="ARBA00004496"/>
    </source>
</evidence>
<dbReference type="Proteomes" id="UP000291343">
    <property type="component" value="Unassembled WGS sequence"/>
</dbReference>
<dbReference type="GO" id="GO:0036159">
    <property type="term" value="P:inner dynein arm assembly"/>
    <property type="evidence" value="ECO:0007669"/>
    <property type="project" value="TreeGrafter"/>
</dbReference>
<comment type="caution">
    <text evidence="13">The sequence shown here is derived from an EMBL/GenBank/DDBJ whole genome shotgun (WGS) entry which is preliminary data.</text>
</comment>
<dbReference type="SMR" id="A0A482WIX0"/>
<evidence type="ECO:0000256" key="2">
    <source>
        <dbReference type="ARBA" id="ARBA00004230"/>
    </source>
</evidence>
<dbReference type="GO" id="GO:0036157">
    <property type="term" value="C:outer dynein arm"/>
    <property type="evidence" value="ECO:0007669"/>
    <property type="project" value="InterPro"/>
</dbReference>
<keyword evidence="14" id="KW-1185">Reference proteome</keyword>
<name>A0A482WIX0_LAOST</name>
<sequence>MTKENTPQETAIDLKELQEELQKAIYDDKRYWLENDAKFRAVNQGTATYDEFRDIVKAAHLRPLDGKDLRNMSSSHRGCIWNLVTDSTPTSIHNTKQSPNSTRKEVENITMSKENFFRNFKKCSSDKERFFMLRKISVNGEMARIFSSEMPIDLNVIVGALLTFEDTPESINTVYSFLKHITNLRRFELGLEFLSSTEKKKCGKLFDKLLTSTRICQQALVQLDITECGIKLLRQKYKV</sequence>
<keyword evidence="6" id="KW-0970">Cilium biogenesis/degradation</keyword>
<comment type="subcellular location">
    <subcellularLocation>
        <location evidence="2">Cell projection</location>
        <location evidence="2">Cilium</location>
        <location evidence="2">Flagellum</location>
    </subcellularLocation>
    <subcellularLocation>
        <location evidence="3">Cytoplasm</location>
    </subcellularLocation>
</comment>
<accession>A0A482WIX0</accession>
<evidence type="ECO:0000256" key="5">
    <source>
        <dbReference type="ARBA" id="ARBA00022490"/>
    </source>
</evidence>
<evidence type="ECO:0000313" key="14">
    <source>
        <dbReference type="Proteomes" id="UP000291343"/>
    </source>
</evidence>
<organism evidence="13 14">
    <name type="scientific">Laodelphax striatellus</name>
    <name type="common">Small brown planthopper</name>
    <name type="synonym">Delphax striatella</name>
    <dbReference type="NCBI Taxonomy" id="195883"/>
    <lineage>
        <taxon>Eukaryota</taxon>
        <taxon>Metazoa</taxon>
        <taxon>Ecdysozoa</taxon>
        <taxon>Arthropoda</taxon>
        <taxon>Hexapoda</taxon>
        <taxon>Insecta</taxon>
        <taxon>Pterygota</taxon>
        <taxon>Neoptera</taxon>
        <taxon>Paraneoptera</taxon>
        <taxon>Hemiptera</taxon>
        <taxon>Auchenorrhyncha</taxon>
        <taxon>Fulgoroidea</taxon>
        <taxon>Delphacidae</taxon>
        <taxon>Criomorphinae</taxon>
        <taxon>Laodelphax</taxon>
    </lineage>
</organism>
<evidence type="ECO:0000256" key="1">
    <source>
        <dbReference type="ARBA" id="ARBA00004048"/>
    </source>
</evidence>
<dbReference type="Pfam" id="PF15867">
    <property type="entry name" value="Dynein_attach_N"/>
    <property type="match status" value="1"/>
</dbReference>
<protein>
    <recommendedName>
        <fullName evidence="15">Dynein attachment factor N-terminal domain-containing protein</fullName>
    </recommendedName>
</protein>
<dbReference type="AlphaFoldDB" id="A0A482WIX0"/>
<dbReference type="PANTHER" id="PTHR28572:SF1">
    <property type="entry name" value="COILED-COIL DOMAIN-CONTAINING PROTEIN 103"/>
    <property type="match status" value="1"/>
</dbReference>
<keyword evidence="7" id="KW-0282">Flagellum</keyword>
<keyword evidence="9" id="KW-0966">Cell projection</keyword>
<dbReference type="STRING" id="195883.A0A482WIX0"/>
<feature type="domain" description="Dynein attachment factor N-terminal" evidence="12">
    <location>
        <begin position="12"/>
        <end position="77"/>
    </location>
</feature>
<evidence type="ECO:0008006" key="15">
    <source>
        <dbReference type="Google" id="ProtNLM"/>
    </source>
</evidence>
<dbReference type="InterPro" id="IPR025986">
    <property type="entry name" value="RPAP3-like_C"/>
</dbReference>
<dbReference type="GO" id="GO:0007368">
    <property type="term" value="P:determination of left/right symmetry"/>
    <property type="evidence" value="ECO:0007669"/>
    <property type="project" value="TreeGrafter"/>
</dbReference>
<comment type="function">
    <text evidence="1">Dynein-attachment factor required for cilia motility.</text>
</comment>
<evidence type="ECO:0000256" key="6">
    <source>
        <dbReference type="ARBA" id="ARBA00022794"/>
    </source>
</evidence>
<feature type="domain" description="RNA-polymerase II-associated protein 3-like C-terminal" evidence="11">
    <location>
        <begin position="114"/>
        <end position="199"/>
    </location>
</feature>
<dbReference type="OrthoDB" id="447931at2759"/>
<comment type="similarity">
    <text evidence="10">Belongs to the DNAAF19/PR46b family.</text>
</comment>
<reference evidence="13 14" key="1">
    <citation type="journal article" date="2017" name="Gigascience">
        <title>Genome sequence of the small brown planthopper, Laodelphax striatellus.</title>
        <authorList>
            <person name="Zhu J."/>
            <person name="Jiang F."/>
            <person name="Wang X."/>
            <person name="Yang P."/>
            <person name="Bao Y."/>
            <person name="Zhao W."/>
            <person name="Wang W."/>
            <person name="Lu H."/>
            <person name="Wang Q."/>
            <person name="Cui N."/>
            <person name="Li J."/>
            <person name="Chen X."/>
            <person name="Luo L."/>
            <person name="Yu J."/>
            <person name="Kang L."/>
            <person name="Cui F."/>
        </authorList>
    </citation>
    <scope>NUCLEOTIDE SEQUENCE [LARGE SCALE GENOMIC DNA]</scope>
    <source>
        <strain evidence="13">Lst14</strain>
    </source>
</reference>
<keyword evidence="5" id="KW-0963">Cytoplasm</keyword>
<dbReference type="InParanoid" id="A0A482WIX0"/>
<evidence type="ECO:0000259" key="12">
    <source>
        <dbReference type="Pfam" id="PF15867"/>
    </source>
</evidence>
<evidence type="ECO:0000256" key="4">
    <source>
        <dbReference type="ARBA" id="ARBA00011738"/>
    </source>
</evidence>
<evidence type="ECO:0000259" key="11">
    <source>
        <dbReference type="Pfam" id="PF13877"/>
    </source>
</evidence>
<dbReference type="InterPro" id="IPR031733">
    <property type="entry name" value="Dynein_attach_N"/>
</dbReference>
<evidence type="ECO:0000256" key="8">
    <source>
        <dbReference type="ARBA" id="ARBA00023069"/>
    </source>
</evidence>
<evidence type="ECO:0000256" key="9">
    <source>
        <dbReference type="ARBA" id="ARBA00023273"/>
    </source>
</evidence>
<gene>
    <name evidence="13" type="ORF">LSTR_LSTR010121</name>
</gene>
<comment type="subunit">
    <text evidence="4">Homodimer.</text>
</comment>
<dbReference type="Pfam" id="PF13877">
    <property type="entry name" value="RPAP3_C"/>
    <property type="match status" value="1"/>
</dbReference>
<dbReference type="EMBL" id="QKKF02033837">
    <property type="protein sequence ID" value="RZF33465.1"/>
    <property type="molecule type" value="Genomic_DNA"/>
</dbReference>
<dbReference type="GO" id="GO:0005576">
    <property type="term" value="C:extracellular region"/>
    <property type="evidence" value="ECO:0007669"/>
    <property type="project" value="GOC"/>
</dbReference>
<evidence type="ECO:0000256" key="10">
    <source>
        <dbReference type="ARBA" id="ARBA00049986"/>
    </source>
</evidence>
<dbReference type="GO" id="GO:0031514">
    <property type="term" value="C:motile cilium"/>
    <property type="evidence" value="ECO:0007669"/>
    <property type="project" value="UniProtKB-SubCell"/>
</dbReference>